<feature type="region of interest" description="Disordered" evidence="1">
    <location>
        <begin position="28"/>
        <end position="107"/>
    </location>
</feature>
<proteinExistence type="predicted"/>
<feature type="compositionally biased region" description="Basic and acidic residues" evidence="1">
    <location>
        <begin position="28"/>
        <end position="50"/>
    </location>
</feature>
<keyword evidence="3" id="KW-1185">Reference proteome</keyword>
<comment type="caution">
    <text evidence="2">The sequence shown here is derived from an EMBL/GenBank/DDBJ whole genome shotgun (WGS) entry which is preliminary data.</text>
</comment>
<evidence type="ECO:0000313" key="2">
    <source>
        <dbReference type="EMBL" id="GFN80404.1"/>
    </source>
</evidence>
<name>A0AAV3YBI6_9GAST</name>
<evidence type="ECO:0000256" key="1">
    <source>
        <dbReference type="SAM" id="MobiDB-lite"/>
    </source>
</evidence>
<accession>A0AAV3YBI6</accession>
<dbReference type="Proteomes" id="UP000735302">
    <property type="component" value="Unassembled WGS sequence"/>
</dbReference>
<gene>
    <name evidence="2" type="ORF">PoB_000691000</name>
</gene>
<dbReference type="EMBL" id="BLXT01000825">
    <property type="protein sequence ID" value="GFN80404.1"/>
    <property type="molecule type" value="Genomic_DNA"/>
</dbReference>
<organism evidence="2 3">
    <name type="scientific">Plakobranchus ocellatus</name>
    <dbReference type="NCBI Taxonomy" id="259542"/>
    <lineage>
        <taxon>Eukaryota</taxon>
        <taxon>Metazoa</taxon>
        <taxon>Spiralia</taxon>
        <taxon>Lophotrochozoa</taxon>
        <taxon>Mollusca</taxon>
        <taxon>Gastropoda</taxon>
        <taxon>Heterobranchia</taxon>
        <taxon>Euthyneura</taxon>
        <taxon>Panpulmonata</taxon>
        <taxon>Sacoglossa</taxon>
        <taxon>Placobranchoidea</taxon>
        <taxon>Plakobranchidae</taxon>
        <taxon>Plakobranchus</taxon>
    </lineage>
</organism>
<sequence length="107" mass="12304">MRAWVRDHPVSEKRLTVGSTAKAILEKQSEHEISFETHPDANPDSREKGLLRWQANPLPNWGPKAKAKRSHPQDLSEKRAVNQGKVKKKQDEVEQLQKQGQDDDEKM</sequence>
<dbReference type="AlphaFoldDB" id="A0AAV3YBI6"/>
<reference evidence="2 3" key="1">
    <citation type="journal article" date="2021" name="Elife">
        <title>Chloroplast acquisition without the gene transfer in kleptoplastic sea slugs, Plakobranchus ocellatus.</title>
        <authorList>
            <person name="Maeda T."/>
            <person name="Takahashi S."/>
            <person name="Yoshida T."/>
            <person name="Shimamura S."/>
            <person name="Takaki Y."/>
            <person name="Nagai Y."/>
            <person name="Toyoda A."/>
            <person name="Suzuki Y."/>
            <person name="Arimoto A."/>
            <person name="Ishii H."/>
            <person name="Satoh N."/>
            <person name="Nishiyama T."/>
            <person name="Hasebe M."/>
            <person name="Maruyama T."/>
            <person name="Minagawa J."/>
            <person name="Obokata J."/>
            <person name="Shigenobu S."/>
        </authorList>
    </citation>
    <scope>NUCLEOTIDE SEQUENCE [LARGE SCALE GENOMIC DNA]</scope>
</reference>
<evidence type="ECO:0000313" key="3">
    <source>
        <dbReference type="Proteomes" id="UP000735302"/>
    </source>
</evidence>
<protein>
    <submittedName>
        <fullName evidence="2">tRNA (Guanine(26)-n(2))-dimethyltransferase</fullName>
    </submittedName>
</protein>
<feature type="compositionally biased region" description="Basic and acidic residues" evidence="1">
    <location>
        <begin position="71"/>
        <end position="80"/>
    </location>
</feature>